<name>A0A388K245_CHABU</name>
<feature type="compositionally biased region" description="Low complexity" evidence="1">
    <location>
        <begin position="127"/>
        <end position="141"/>
    </location>
</feature>
<organism evidence="3 4">
    <name type="scientific">Chara braunii</name>
    <name type="common">Braun's stonewort</name>
    <dbReference type="NCBI Taxonomy" id="69332"/>
    <lineage>
        <taxon>Eukaryota</taxon>
        <taxon>Viridiplantae</taxon>
        <taxon>Streptophyta</taxon>
        <taxon>Charophyceae</taxon>
        <taxon>Charales</taxon>
        <taxon>Characeae</taxon>
        <taxon>Chara</taxon>
    </lineage>
</organism>
<feature type="region of interest" description="Disordered" evidence="1">
    <location>
        <begin position="71"/>
        <end position="342"/>
    </location>
</feature>
<feature type="compositionally biased region" description="Polar residues" evidence="1">
    <location>
        <begin position="210"/>
        <end position="228"/>
    </location>
</feature>
<dbReference type="PROSITE" id="PS51222">
    <property type="entry name" value="DCD"/>
    <property type="match status" value="1"/>
</dbReference>
<proteinExistence type="predicted"/>
<evidence type="ECO:0000259" key="2">
    <source>
        <dbReference type="PROSITE" id="PS51222"/>
    </source>
</evidence>
<reference evidence="3 4" key="1">
    <citation type="journal article" date="2018" name="Cell">
        <title>The Chara Genome: Secondary Complexity and Implications for Plant Terrestrialization.</title>
        <authorList>
            <person name="Nishiyama T."/>
            <person name="Sakayama H."/>
            <person name="Vries J.D."/>
            <person name="Buschmann H."/>
            <person name="Saint-Marcoux D."/>
            <person name="Ullrich K.K."/>
            <person name="Haas F.B."/>
            <person name="Vanderstraeten L."/>
            <person name="Becker D."/>
            <person name="Lang D."/>
            <person name="Vosolsobe S."/>
            <person name="Rombauts S."/>
            <person name="Wilhelmsson P.K.I."/>
            <person name="Janitza P."/>
            <person name="Kern R."/>
            <person name="Heyl A."/>
            <person name="Rumpler F."/>
            <person name="Villalobos L.I.A.C."/>
            <person name="Clay J.M."/>
            <person name="Skokan R."/>
            <person name="Toyoda A."/>
            <person name="Suzuki Y."/>
            <person name="Kagoshima H."/>
            <person name="Schijlen E."/>
            <person name="Tajeshwar N."/>
            <person name="Catarino B."/>
            <person name="Hetherington A.J."/>
            <person name="Saltykova A."/>
            <person name="Bonnot C."/>
            <person name="Breuninger H."/>
            <person name="Symeonidi A."/>
            <person name="Radhakrishnan G.V."/>
            <person name="Van Nieuwerburgh F."/>
            <person name="Deforce D."/>
            <person name="Chang C."/>
            <person name="Karol K.G."/>
            <person name="Hedrich R."/>
            <person name="Ulvskov P."/>
            <person name="Glockner G."/>
            <person name="Delwiche C.F."/>
            <person name="Petrasek J."/>
            <person name="Van de Peer Y."/>
            <person name="Friml J."/>
            <person name="Beilby M."/>
            <person name="Dolan L."/>
            <person name="Kohara Y."/>
            <person name="Sugano S."/>
            <person name="Fujiyama A."/>
            <person name="Delaux P.-M."/>
            <person name="Quint M."/>
            <person name="TheiBen G."/>
            <person name="Hagemann M."/>
            <person name="Harholt J."/>
            <person name="Dunand C."/>
            <person name="Zachgo S."/>
            <person name="Langdale J."/>
            <person name="Maumus F."/>
            <person name="Straeten D.V.D."/>
            <person name="Gould S.B."/>
            <person name="Rensing S.A."/>
        </authorList>
    </citation>
    <scope>NUCLEOTIDE SEQUENCE [LARGE SCALE GENOMIC DNA]</scope>
    <source>
        <strain evidence="3 4">S276</strain>
    </source>
</reference>
<feature type="compositionally biased region" description="Basic and acidic residues" evidence="1">
    <location>
        <begin position="73"/>
        <end position="90"/>
    </location>
</feature>
<gene>
    <name evidence="3" type="ORF">CBR_g40534</name>
</gene>
<sequence length="671" mass="76134">MGSRHNTKVSPQDRQDNSRPQVRVKWVQECSPIPERVFKSAIGKNYFNVNKFMHELDKQQVDDLLHLMLGRKSGREPPQPDRTTFQREQHNGTGRIHQGRGVARAMEPQQANEPPRGAWGRPPPSVTTMQGGSSSFSQSTGWDYHQKPTQQSPPPFTPSGRNIPDSEIKPAGWGSPPKGKPQSSSAPASQSGMNDSDFVVVPTGWGSPPKSRSQSPPYDQDQRNQSNRLAGLKEKEKLGWEDRSNGWNAREPCYAAKPRPRIQEAFGEWKGNGRSESVKVKVEPSESSCPCQSHRSFDSSSTGSGGSSGNRGKREGKQKGKGFVKEEFPQGGWKDHTQRQTDNRQLALDEETAKVFERLAVADQPLADALQNVLELSKTSVQQALHEAAEARQALETEWKGKVQSIDAEWNEKIRKMDLERLRMEINWAEMLPKVASAYNNSVHLSTCRTPNELHKSFRRRRPFEGLNRDQIHRLPPNTREFAIQHEKELATIVENLRKALHRMIEQANKHCRPLQFQIGDLVWVKAKEFAPEENILQKLLPAYRGSWLVLEVKGEEDGPSYTIEIPVHLHAYPVFQASKLLSCVTSQQFPSRRSMISPDMDGSYDIEGIVDEDVFRTGGRGRPQKQYKVRFAYQESEDDRWFTRRELLETTPDIVRAYERDKKGKGPALD</sequence>
<feature type="region of interest" description="Disordered" evidence="1">
    <location>
        <begin position="1"/>
        <end position="23"/>
    </location>
</feature>
<feature type="domain" description="DCD" evidence="2">
    <location>
        <begin position="1"/>
        <end position="70"/>
    </location>
</feature>
<dbReference type="EMBL" id="BFEA01000046">
    <property type="protein sequence ID" value="GBG64085.1"/>
    <property type="molecule type" value="Genomic_DNA"/>
</dbReference>
<dbReference type="SMART" id="SM00767">
    <property type="entry name" value="DCD"/>
    <property type="match status" value="1"/>
</dbReference>
<protein>
    <recommendedName>
        <fullName evidence="2">DCD domain-containing protein</fullName>
    </recommendedName>
</protein>
<dbReference type="Proteomes" id="UP000265515">
    <property type="component" value="Unassembled WGS sequence"/>
</dbReference>
<feature type="compositionally biased region" description="Low complexity" evidence="1">
    <location>
        <begin position="174"/>
        <end position="191"/>
    </location>
</feature>
<feature type="compositionally biased region" description="Basic and acidic residues" evidence="1">
    <location>
        <begin position="231"/>
        <end position="244"/>
    </location>
</feature>
<dbReference type="PANTHER" id="PTHR46444">
    <property type="entry name" value="DCD (DEVELOPMENT AND CELL DEATH) DOMAIN PROTEIN-RELATED"/>
    <property type="match status" value="1"/>
</dbReference>
<dbReference type="AlphaFoldDB" id="A0A388K245"/>
<feature type="compositionally biased region" description="Basic and acidic residues" evidence="1">
    <location>
        <begin position="271"/>
        <end position="284"/>
    </location>
</feature>
<keyword evidence="4" id="KW-1185">Reference proteome</keyword>
<dbReference type="PANTHER" id="PTHR46444:SF19">
    <property type="entry name" value="OS02G0745600 PROTEIN"/>
    <property type="match status" value="1"/>
</dbReference>
<dbReference type="Gramene" id="GBG64085">
    <property type="protein sequence ID" value="GBG64085"/>
    <property type="gene ID" value="CBR_g40534"/>
</dbReference>
<dbReference type="Pfam" id="PF10539">
    <property type="entry name" value="Dev_Cell_Death"/>
    <property type="match status" value="1"/>
</dbReference>
<feature type="compositionally biased region" description="Basic and acidic residues" evidence="1">
    <location>
        <begin position="312"/>
        <end position="342"/>
    </location>
</feature>
<evidence type="ECO:0000313" key="3">
    <source>
        <dbReference type="EMBL" id="GBG64085.1"/>
    </source>
</evidence>
<comment type="caution">
    <text evidence="3">The sequence shown here is derived from an EMBL/GenBank/DDBJ whole genome shotgun (WGS) entry which is preliminary data.</text>
</comment>
<accession>A0A388K245</accession>
<evidence type="ECO:0000256" key="1">
    <source>
        <dbReference type="SAM" id="MobiDB-lite"/>
    </source>
</evidence>
<dbReference type="InterPro" id="IPR013989">
    <property type="entry name" value="Dev_and_cell_death_domain"/>
</dbReference>
<evidence type="ECO:0000313" key="4">
    <source>
        <dbReference type="Proteomes" id="UP000265515"/>
    </source>
</evidence>
<dbReference type="OrthoDB" id="5554229at2759"/>